<dbReference type="GO" id="GO:0006529">
    <property type="term" value="P:asparagine biosynthetic process"/>
    <property type="evidence" value="ECO:0007669"/>
    <property type="project" value="UniProtKB-KW"/>
</dbReference>
<sequence>MCGISAAVSLETDTKSSRPHTFPAGFSKKLEESLNTIQHRGPDAQGQWTSSDNCVALGHARLAIIDLSRAGEQPLHNEEHGIHVVVNGEFYDYEQIKEEFANEYHFKSDSDSEIVIVLYLKYGMNFLAHLRGEFSLCLYDAKQQFFVTARDRYGVKPLFWTVINNTLHLASEAKAFLPFGWTPEWDVRSILEDGWLQDERTLFKGVKNVMIEYRSYITHRKYWDLDYPDKNVVETRTEEEMIFGLRERLLEAVEIRLRADVPIGVYLSGGIDSAVIAGMAAHVAKEQGWKHLPNCYTIGFDEGTEFDETAVAQRMADSVGLRLSTQRMNEQSMVENFEDAVFASEHCNPDLNSVGKFVLSNLPREEGFKVVLSGEGSDEHFGGYPTFLPDFFREPDLAWPGPAMSTSEREHMALEKERQTSPGFKGSDPSLVTQESLVARRMLNNTSISSHMWAVTMAHFAPWTKCYGAFSRPQARAHTPDVHVLNLMNSKWHPLHTSQYIWIKSTLTNWILTCMGDRMEMAHSIEGRTPFLDHVLTEYINALPPSMKIRYDPASGEVIEKWILREAGKPFITEEIYKRKKYPFTAPILYPTGGHMHQMISRLVTKENVLQLGFVDWEKAEGLVDKAFGEKKDPSAMRYAMTIAQWVVLAQKFGVARAEPPGNGSAESKGALGRIWGVVKTLWSKFV</sequence>
<feature type="site" description="Important for beta-aspartyl-AMP intermediate formation" evidence="8">
    <location>
        <position position="375"/>
    </location>
</feature>
<evidence type="ECO:0000313" key="11">
    <source>
        <dbReference type="Proteomes" id="UP000664534"/>
    </source>
</evidence>
<comment type="caution">
    <text evidence="10">The sequence shown here is derived from an EMBL/GenBank/DDBJ whole genome shotgun (WGS) entry which is preliminary data.</text>
</comment>
<feature type="binding site" evidence="7">
    <location>
        <position position="298"/>
    </location>
    <ligand>
        <name>ATP</name>
        <dbReference type="ChEBI" id="CHEBI:30616"/>
    </ligand>
</feature>
<feature type="binding site" evidence="7">
    <location>
        <begin position="373"/>
        <end position="374"/>
    </location>
    <ligand>
        <name>ATP</name>
        <dbReference type="ChEBI" id="CHEBI:30616"/>
    </ligand>
</feature>
<dbReference type="GO" id="GO:0004066">
    <property type="term" value="F:asparagine synthase (glutamine-hydrolyzing) activity"/>
    <property type="evidence" value="ECO:0007669"/>
    <property type="project" value="InterPro"/>
</dbReference>
<dbReference type="PROSITE" id="PS51278">
    <property type="entry name" value="GATASE_TYPE_2"/>
    <property type="match status" value="1"/>
</dbReference>
<keyword evidence="11" id="KW-1185">Reference proteome</keyword>
<feature type="binding site" evidence="7">
    <location>
        <position position="111"/>
    </location>
    <ligand>
        <name>L-glutamine</name>
        <dbReference type="ChEBI" id="CHEBI:58359"/>
    </ligand>
</feature>
<evidence type="ECO:0000256" key="4">
    <source>
        <dbReference type="ARBA" id="ARBA00022962"/>
    </source>
</evidence>
<dbReference type="EMBL" id="CAJPDT010000122">
    <property type="protein sequence ID" value="CAF9939696.1"/>
    <property type="molecule type" value="Genomic_DNA"/>
</dbReference>
<evidence type="ECO:0000259" key="9">
    <source>
        <dbReference type="PROSITE" id="PS51278"/>
    </source>
</evidence>
<dbReference type="InterPro" id="IPR017932">
    <property type="entry name" value="GATase_2_dom"/>
</dbReference>
<evidence type="ECO:0000256" key="3">
    <source>
        <dbReference type="ARBA" id="ARBA00022840"/>
    </source>
</evidence>
<evidence type="ECO:0000256" key="2">
    <source>
        <dbReference type="ARBA" id="ARBA00022741"/>
    </source>
</evidence>
<gene>
    <name evidence="10" type="ORF">IMSHALPRED_001601</name>
</gene>
<dbReference type="Proteomes" id="UP000664534">
    <property type="component" value="Unassembled WGS sequence"/>
</dbReference>
<dbReference type="AlphaFoldDB" id="A0A8H3J2U4"/>
<dbReference type="InterPro" id="IPR029055">
    <property type="entry name" value="Ntn_hydrolases_N"/>
</dbReference>
<dbReference type="Gene3D" id="3.60.20.10">
    <property type="entry name" value="Glutamine Phosphoribosylpyrophosphate, subunit 1, domain 1"/>
    <property type="match status" value="1"/>
</dbReference>
<keyword evidence="3 5" id="KW-0067">ATP-binding</keyword>
<dbReference type="OrthoDB" id="409189at2759"/>
<dbReference type="PANTHER" id="PTHR43284:SF1">
    <property type="entry name" value="ASPARAGINE SYNTHETASE"/>
    <property type="match status" value="1"/>
</dbReference>
<dbReference type="InterPro" id="IPR033738">
    <property type="entry name" value="AsnB_N"/>
</dbReference>
<dbReference type="CDD" id="cd01991">
    <property type="entry name" value="Asn_synthase_B_C"/>
    <property type="match status" value="1"/>
</dbReference>
<dbReference type="GO" id="GO:0005829">
    <property type="term" value="C:cytosol"/>
    <property type="evidence" value="ECO:0007669"/>
    <property type="project" value="TreeGrafter"/>
</dbReference>
<keyword evidence="4 6" id="KW-0315">Glutamine amidotransferase</keyword>
<dbReference type="SUPFAM" id="SSF56235">
    <property type="entry name" value="N-terminal nucleophile aminohydrolases (Ntn hydrolases)"/>
    <property type="match status" value="1"/>
</dbReference>
<dbReference type="CDD" id="cd00712">
    <property type="entry name" value="AsnB"/>
    <property type="match status" value="1"/>
</dbReference>
<comment type="similarity">
    <text evidence="1">Belongs to the asparagine synthetase family.</text>
</comment>
<accession>A0A8H3J2U4</accession>
<evidence type="ECO:0000313" key="10">
    <source>
        <dbReference type="EMBL" id="CAF9939696.1"/>
    </source>
</evidence>
<dbReference type="PANTHER" id="PTHR43284">
    <property type="entry name" value="ASPARAGINE SYNTHETASE (GLUTAMINE-HYDROLYZING)"/>
    <property type="match status" value="1"/>
</dbReference>
<protein>
    <recommendedName>
        <fullName evidence="9">Glutamine amidotransferase type-2 domain-containing protein</fullName>
    </recommendedName>
</protein>
<evidence type="ECO:0000256" key="8">
    <source>
        <dbReference type="PIRSR" id="PIRSR001589-3"/>
    </source>
</evidence>
<dbReference type="InterPro" id="IPR051786">
    <property type="entry name" value="ASN_synthetase/amidase"/>
</dbReference>
<evidence type="ECO:0000256" key="1">
    <source>
        <dbReference type="ARBA" id="ARBA00005752"/>
    </source>
</evidence>
<dbReference type="NCBIfam" id="TIGR01536">
    <property type="entry name" value="asn_synth_AEB"/>
    <property type="match status" value="1"/>
</dbReference>
<dbReference type="GO" id="GO:0005524">
    <property type="term" value="F:ATP binding"/>
    <property type="evidence" value="ECO:0007669"/>
    <property type="project" value="UniProtKB-KW"/>
</dbReference>
<dbReference type="SUPFAM" id="SSF52402">
    <property type="entry name" value="Adenine nucleotide alpha hydrolases-like"/>
    <property type="match status" value="1"/>
</dbReference>
<evidence type="ECO:0000256" key="6">
    <source>
        <dbReference type="PIRSR" id="PIRSR001589-1"/>
    </source>
</evidence>
<dbReference type="InterPro" id="IPR001962">
    <property type="entry name" value="Asn_synthase"/>
</dbReference>
<proteinExistence type="inferred from homology"/>
<dbReference type="InterPro" id="IPR006426">
    <property type="entry name" value="Asn_synth_AEB"/>
</dbReference>
<dbReference type="Pfam" id="PF00733">
    <property type="entry name" value="Asn_synthase"/>
    <property type="match status" value="1"/>
</dbReference>
<feature type="active site" description="For GATase activity" evidence="6">
    <location>
        <position position="2"/>
    </location>
</feature>
<feature type="domain" description="Glutamine amidotransferase type-2" evidence="9">
    <location>
        <begin position="2"/>
        <end position="201"/>
    </location>
</feature>
<organism evidence="10 11">
    <name type="scientific">Imshaugia aleurites</name>
    <dbReference type="NCBI Taxonomy" id="172621"/>
    <lineage>
        <taxon>Eukaryota</taxon>
        <taxon>Fungi</taxon>
        <taxon>Dikarya</taxon>
        <taxon>Ascomycota</taxon>
        <taxon>Pezizomycotina</taxon>
        <taxon>Lecanoromycetes</taxon>
        <taxon>OSLEUM clade</taxon>
        <taxon>Lecanoromycetidae</taxon>
        <taxon>Lecanorales</taxon>
        <taxon>Lecanorineae</taxon>
        <taxon>Parmeliaceae</taxon>
        <taxon>Imshaugia</taxon>
    </lineage>
</organism>
<keyword evidence="6" id="KW-0061">Asparagine biosynthesis</keyword>
<evidence type="ECO:0000256" key="7">
    <source>
        <dbReference type="PIRSR" id="PIRSR001589-2"/>
    </source>
</evidence>
<evidence type="ECO:0000256" key="5">
    <source>
        <dbReference type="PIRNR" id="PIRNR001589"/>
    </source>
</evidence>
<reference evidence="10" key="1">
    <citation type="submission" date="2021-03" db="EMBL/GenBank/DDBJ databases">
        <authorList>
            <person name="Tagirdzhanova G."/>
        </authorList>
    </citation>
    <scope>NUCLEOTIDE SEQUENCE</scope>
</reference>
<name>A0A8H3J2U4_9LECA</name>
<keyword evidence="6" id="KW-0028">Amino-acid biosynthesis</keyword>
<keyword evidence="2 5" id="KW-0547">Nucleotide-binding</keyword>
<dbReference type="Pfam" id="PF13537">
    <property type="entry name" value="GATase_7"/>
    <property type="match status" value="1"/>
</dbReference>
<dbReference type="PIRSF" id="PIRSF001589">
    <property type="entry name" value="Asn_synthetase_glu-h"/>
    <property type="match status" value="1"/>
</dbReference>
<dbReference type="Gene3D" id="3.40.50.620">
    <property type="entry name" value="HUPs"/>
    <property type="match status" value="1"/>
</dbReference>
<dbReference type="InterPro" id="IPR014729">
    <property type="entry name" value="Rossmann-like_a/b/a_fold"/>
</dbReference>